<feature type="transmembrane region" description="Helical" evidence="1">
    <location>
        <begin position="179"/>
        <end position="201"/>
    </location>
</feature>
<dbReference type="Proteomes" id="UP000785679">
    <property type="component" value="Unassembled WGS sequence"/>
</dbReference>
<keyword evidence="1" id="KW-1133">Transmembrane helix</keyword>
<keyword evidence="1" id="KW-0812">Transmembrane</keyword>
<evidence type="ECO:0000256" key="1">
    <source>
        <dbReference type="SAM" id="Phobius"/>
    </source>
</evidence>
<organism evidence="2 3">
    <name type="scientific">Halteria grandinella</name>
    <dbReference type="NCBI Taxonomy" id="5974"/>
    <lineage>
        <taxon>Eukaryota</taxon>
        <taxon>Sar</taxon>
        <taxon>Alveolata</taxon>
        <taxon>Ciliophora</taxon>
        <taxon>Intramacronucleata</taxon>
        <taxon>Spirotrichea</taxon>
        <taxon>Stichotrichia</taxon>
        <taxon>Sporadotrichida</taxon>
        <taxon>Halteriidae</taxon>
        <taxon>Halteria</taxon>
    </lineage>
</organism>
<reference evidence="2" key="1">
    <citation type="submission" date="2019-06" db="EMBL/GenBank/DDBJ databases">
        <authorList>
            <person name="Zheng W."/>
        </authorList>
    </citation>
    <scope>NUCLEOTIDE SEQUENCE</scope>
    <source>
        <strain evidence="2">QDHG01</strain>
    </source>
</reference>
<sequence length="233" mass="26320">MRIGSGSLSDGTKPFQMIETTIDNLHHVQVISQVFSNIILIHSLLYKYPILKDIGDPYLGVVRADISDDYFTIPAPSGNQGSHEITAGSNNNLLLIMASSRAEKIYVAEICDYGSEPQSSSQMQCNACRSGYFASNIQDYCQPCSKVNAYEYYTRYRLTRMRLLCDITDETSASSISKIIIFASIGLVMLCLISSICILIIKRWRRLQFTRVEDISNNHRGTCSQHKLYTMLW</sequence>
<accession>A0A8J8NUT9</accession>
<dbReference type="EMBL" id="RRYP01005579">
    <property type="protein sequence ID" value="TNV81908.1"/>
    <property type="molecule type" value="Genomic_DNA"/>
</dbReference>
<keyword evidence="3" id="KW-1185">Reference proteome</keyword>
<name>A0A8J8NUT9_HALGN</name>
<comment type="caution">
    <text evidence="2">The sequence shown here is derived from an EMBL/GenBank/DDBJ whole genome shotgun (WGS) entry which is preliminary data.</text>
</comment>
<evidence type="ECO:0000313" key="2">
    <source>
        <dbReference type="EMBL" id="TNV81908.1"/>
    </source>
</evidence>
<gene>
    <name evidence="2" type="ORF">FGO68_gene10645</name>
</gene>
<evidence type="ECO:0000313" key="3">
    <source>
        <dbReference type="Proteomes" id="UP000785679"/>
    </source>
</evidence>
<proteinExistence type="predicted"/>
<dbReference type="AlphaFoldDB" id="A0A8J8NUT9"/>
<evidence type="ECO:0008006" key="4">
    <source>
        <dbReference type="Google" id="ProtNLM"/>
    </source>
</evidence>
<protein>
    <recommendedName>
        <fullName evidence="4">Tyrosine-protein kinase ephrin type A/B receptor-like domain-containing protein</fullName>
    </recommendedName>
</protein>
<keyword evidence="1" id="KW-0472">Membrane</keyword>